<organism evidence="1 2">
    <name type="scientific">Saccharothrix carnea</name>
    <dbReference type="NCBI Taxonomy" id="1280637"/>
    <lineage>
        <taxon>Bacteria</taxon>
        <taxon>Bacillati</taxon>
        <taxon>Actinomycetota</taxon>
        <taxon>Actinomycetes</taxon>
        <taxon>Pseudonocardiales</taxon>
        <taxon>Pseudonocardiaceae</taxon>
        <taxon>Saccharothrix</taxon>
    </lineage>
</organism>
<proteinExistence type="predicted"/>
<protein>
    <recommendedName>
        <fullName evidence="3">SH3 domain-containing protein</fullName>
    </recommendedName>
</protein>
<dbReference type="Proteomes" id="UP000241118">
    <property type="component" value="Unassembled WGS sequence"/>
</dbReference>
<dbReference type="EMBL" id="PYAX01000006">
    <property type="protein sequence ID" value="PSL54636.1"/>
    <property type="molecule type" value="Genomic_DNA"/>
</dbReference>
<accession>A0A2P8I845</accession>
<evidence type="ECO:0000313" key="1">
    <source>
        <dbReference type="EMBL" id="PSL54636.1"/>
    </source>
</evidence>
<sequence>MFGIPVRGMVVAGVLAAAGLMYVANEGKKLGVEEVAARECRVTVIADVLNVRSGPADTQPIVATLPRDAVVGAENRVENGFRLLADGRWVKDEFVTPTSDSGCA</sequence>
<keyword evidence="2" id="KW-1185">Reference proteome</keyword>
<evidence type="ECO:0008006" key="3">
    <source>
        <dbReference type="Google" id="ProtNLM"/>
    </source>
</evidence>
<reference evidence="1 2" key="1">
    <citation type="submission" date="2018-03" db="EMBL/GenBank/DDBJ databases">
        <title>Genomic Encyclopedia of Type Strains, Phase III (KMG-III): the genomes of soil and plant-associated and newly described type strains.</title>
        <authorList>
            <person name="Whitman W."/>
        </authorList>
    </citation>
    <scope>NUCLEOTIDE SEQUENCE [LARGE SCALE GENOMIC DNA]</scope>
    <source>
        <strain evidence="1 2">CGMCC 4.7097</strain>
    </source>
</reference>
<dbReference type="AlphaFoldDB" id="A0A2P8I845"/>
<comment type="caution">
    <text evidence="1">The sequence shown here is derived from an EMBL/GenBank/DDBJ whole genome shotgun (WGS) entry which is preliminary data.</text>
</comment>
<name>A0A2P8I845_SACCR</name>
<dbReference type="RefSeq" id="WP_146173889.1">
    <property type="nucleotide sequence ID" value="NZ_PYAX01000006.1"/>
</dbReference>
<evidence type="ECO:0000313" key="2">
    <source>
        <dbReference type="Proteomes" id="UP000241118"/>
    </source>
</evidence>
<dbReference type="OrthoDB" id="3574655at2"/>
<gene>
    <name evidence="1" type="ORF">B0I31_106150</name>
</gene>